<keyword evidence="2" id="KW-1185">Reference proteome</keyword>
<protein>
    <recommendedName>
        <fullName evidence="3">Retrovirus-related Pol polyprotein from transposon TNT 1-94</fullName>
    </recommendedName>
</protein>
<sequence length="103" mass="11761">AAKEILGMRISRDRKERKLTLSQEDYIKVLERFNMQDAKPVRTPLASHFKLSKELCPNTEQERNQISKVPYSSVVGSLMYAMVCTSPDITHAVGVVSRFMSDR</sequence>
<proteinExistence type="predicted"/>
<dbReference type="Proteomes" id="UP000824469">
    <property type="component" value="Unassembled WGS sequence"/>
</dbReference>
<gene>
    <name evidence="1" type="ORF">KI387_026734</name>
</gene>
<evidence type="ECO:0000313" key="2">
    <source>
        <dbReference type="Proteomes" id="UP000824469"/>
    </source>
</evidence>
<accession>A0AA38FZ57</accession>
<reference evidence="1 2" key="1">
    <citation type="journal article" date="2021" name="Nat. Plants">
        <title>The Taxus genome provides insights into paclitaxel biosynthesis.</title>
        <authorList>
            <person name="Xiong X."/>
            <person name="Gou J."/>
            <person name="Liao Q."/>
            <person name="Li Y."/>
            <person name="Zhou Q."/>
            <person name="Bi G."/>
            <person name="Li C."/>
            <person name="Du R."/>
            <person name="Wang X."/>
            <person name="Sun T."/>
            <person name="Guo L."/>
            <person name="Liang H."/>
            <person name="Lu P."/>
            <person name="Wu Y."/>
            <person name="Zhang Z."/>
            <person name="Ro D.K."/>
            <person name="Shang Y."/>
            <person name="Huang S."/>
            <person name="Yan J."/>
        </authorList>
    </citation>
    <scope>NUCLEOTIDE SEQUENCE [LARGE SCALE GENOMIC DNA]</scope>
    <source>
        <strain evidence="1">Ta-2019</strain>
    </source>
</reference>
<evidence type="ECO:0000313" key="1">
    <source>
        <dbReference type="EMBL" id="KAH9311699.1"/>
    </source>
</evidence>
<organism evidence="1 2">
    <name type="scientific">Taxus chinensis</name>
    <name type="common">Chinese yew</name>
    <name type="synonym">Taxus wallichiana var. chinensis</name>
    <dbReference type="NCBI Taxonomy" id="29808"/>
    <lineage>
        <taxon>Eukaryota</taxon>
        <taxon>Viridiplantae</taxon>
        <taxon>Streptophyta</taxon>
        <taxon>Embryophyta</taxon>
        <taxon>Tracheophyta</taxon>
        <taxon>Spermatophyta</taxon>
        <taxon>Pinopsida</taxon>
        <taxon>Pinidae</taxon>
        <taxon>Conifers II</taxon>
        <taxon>Cupressales</taxon>
        <taxon>Taxaceae</taxon>
        <taxon>Taxus</taxon>
    </lineage>
</organism>
<feature type="non-terminal residue" evidence="1">
    <location>
        <position position="103"/>
    </location>
</feature>
<dbReference type="AlphaFoldDB" id="A0AA38FZ57"/>
<feature type="non-terminal residue" evidence="1">
    <location>
        <position position="1"/>
    </location>
</feature>
<comment type="caution">
    <text evidence="1">The sequence shown here is derived from an EMBL/GenBank/DDBJ whole genome shotgun (WGS) entry which is preliminary data.</text>
</comment>
<evidence type="ECO:0008006" key="3">
    <source>
        <dbReference type="Google" id="ProtNLM"/>
    </source>
</evidence>
<name>A0AA38FZ57_TAXCH</name>
<dbReference type="EMBL" id="JAHRHJ020000006">
    <property type="protein sequence ID" value="KAH9311699.1"/>
    <property type="molecule type" value="Genomic_DNA"/>
</dbReference>